<dbReference type="InterPro" id="IPR001878">
    <property type="entry name" value="Znf_CCHC"/>
</dbReference>
<dbReference type="SUPFAM" id="SSF50630">
    <property type="entry name" value="Acid proteases"/>
    <property type="match status" value="1"/>
</dbReference>
<feature type="compositionally biased region" description="Low complexity" evidence="2">
    <location>
        <begin position="14"/>
        <end position="30"/>
    </location>
</feature>
<dbReference type="Pfam" id="PF14893">
    <property type="entry name" value="PNMA"/>
    <property type="match status" value="1"/>
</dbReference>
<comment type="caution">
    <text evidence="4">The sequence shown here is derived from an EMBL/GenBank/DDBJ whole genome shotgun (WGS) entry which is preliminary data.</text>
</comment>
<dbReference type="Gene3D" id="2.40.70.10">
    <property type="entry name" value="Acid Proteases"/>
    <property type="match status" value="1"/>
</dbReference>
<protein>
    <recommendedName>
        <fullName evidence="3">CCHC-type domain-containing protein</fullName>
    </recommendedName>
</protein>
<dbReference type="InterPro" id="IPR021109">
    <property type="entry name" value="Peptidase_aspartic_dom_sf"/>
</dbReference>
<accession>A0AA47MB55</accession>
<dbReference type="AlphaFoldDB" id="A0AA47MB55"/>
<sequence>MSDLEDTDGGSKAQQLQQLQQLRQHVAQLQTENERLSAAQGSEAGGSGPLPVRREQALYLPRERRCSKFSGSRTDGTLSIEEWTEEAQSCIRSRYLSDLEKAMFLYDHLEGEARSEIKYRPVAVRENPTEMILVLKEVYGCSKSYVYWQQRFFDRKQKEAESLFEFSHALMDLMVKVKQSKLDSIANADMVLRDQFCENVRDPMLRRELKKLVRANVSSSLLDVRREATRWVEEGQTSRDRTHSAPGRRNEAPYISQCEAASAQPSEIAELKEMVLKQQAQLDMLVQHLGPAAGQSRAPQPYREGRFKRAPNGQPICIRCNQPGHIARYCQSAPPPSNLRPDPHTFPDSTASVPLAHVGKLEIPSVLSHTLGGDGVGSTCASFGQLVGKCPVLEVCMGGVMVPCLIDTGSMVTTVTESFFNRHFSHLQKKGCNWLGLKAANGLDIPYTGYIELDIFVLGQRILGRGILIVRDPSGVTLQNRKAAAPGILGMNVLSECYRVLFEQHGAQLFHSPSVESAAPVARRALRHCEKIQAIFNASKPFKVKVQGKSPVCLGAGALTMVPVTCPQWDTAEFLLEPLSFEDGQLPEGLLVSPTLVSAKRGMLCAPVVNVGCTDVWLSPRCAIGTVQAVMETSAGTNFVDIKPSWEECSAYVSTQEATPCSSVPEPPLPDFEGLTPQQVSEAKALFVQYEDIFSTGDGDLGCTSLITHEIPLVDDAPVRQP</sequence>
<proteinExistence type="predicted"/>
<dbReference type="PANTHER" id="PTHR23095">
    <property type="entry name" value="PARANEOPLASTIC ANTIGEN"/>
    <property type="match status" value="1"/>
</dbReference>
<name>A0AA47MB55_MERPO</name>
<evidence type="ECO:0000256" key="2">
    <source>
        <dbReference type="SAM" id="MobiDB-lite"/>
    </source>
</evidence>
<keyword evidence="1" id="KW-0479">Metal-binding</keyword>
<feature type="region of interest" description="Disordered" evidence="2">
    <location>
        <begin position="1"/>
        <end position="52"/>
    </location>
</feature>
<dbReference type="PROSITE" id="PS50158">
    <property type="entry name" value="ZF_CCHC"/>
    <property type="match status" value="1"/>
</dbReference>
<dbReference type="Proteomes" id="UP001174136">
    <property type="component" value="Unassembled WGS sequence"/>
</dbReference>
<dbReference type="GO" id="GO:0008270">
    <property type="term" value="F:zinc ion binding"/>
    <property type="evidence" value="ECO:0007669"/>
    <property type="project" value="UniProtKB-KW"/>
</dbReference>
<evidence type="ECO:0000313" key="4">
    <source>
        <dbReference type="EMBL" id="KAK0136856.1"/>
    </source>
</evidence>
<dbReference type="InterPro" id="IPR026523">
    <property type="entry name" value="PNMA"/>
</dbReference>
<dbReference type="GO" id="GO:0003676">
    <property type="term" value="F:nucleic acid binding"/>
    <property type="evidence" value="ECO:0007669"/>
    <property type="project" value="InterPro"/>
</dbReference>
<keyword evidence="1" id="KW-0862">Zinc</keyword>
<gene>
    <name evidence="4" type="ORF">N1851_026987</name>
</gene>
<evidence type="ECO:0000313" key="5">
    <source>
        <dbReference type="Proteomes" id="UP001174136"/>
    </source>
</evidence>
<evidence type="ECO:0000259" key="3">
    <source>
        <dbReference type="PROSITE" id="PS50158"/>
    </source>
</evidence>
<evidence type="ECO:0000256" key="1">
    <source>
        <dbReference type="PROSITE-ProRule" id="PRU00047"/>
    </source>
</evidence>
<dbReference type="InterPro" id="IPR048270">
    <property type="entry name" value="PNMA_C"/>
</dbReference>
<organism evidence="4 5">
    <name type="scientific">Merluccius polli</name>
    <name type="common">Benguela hake</name>
    <name type="synonym">Merluccius cadenati</name>
    <dbReference type="NCBI Taxonomy" id="89951"/>
    <lineage>
        <taxon>Eukaryota</taxon>
        <taxon>Metazoa</taxon>
        <taxon>Chordata</taxon>
        <taxon>Craniata</taxon>
        <taxon>Vertebrata</taxon>
        <taxon>Euteleostomi</taxon>
        <taxon>Actinopterygii</taxon>
        <taxon>Neopterygii</taxon>
        <taxon>Teleostei</taxon>
        <taxon>Neoteleostei</taxon>
        <taxon>Acanthomorphata</taxon>
        <taxon>Zeiogadaria</taxon>
        <taxon>Gadariae</taxon>
        <taxon>Gadiformes</taxon>
        <taxon>Gadoidei</taxon>
        <taxon>Merlucciidae</taxon>
        <taxon>Merluccius</taxon>
    </lineage>
</organism>
<dbReference type="EMBL" id="JAOPHQ010005124">
    <property type="protein sequence ID" value="KAK0136856.1"/>
    <property type="molecule type" value="Genomic_DNA"/>
</dbReference>
<keyword evidence="1" id="KW-0863">Zinc-finger</keyword>
<dbReference type="PANTHER" id="PTHR23095:SF46">
    <property type="entry name" value="GAG PROTEIN"/>
    <property type="match status" value="1"/>
</dbReference>
<reference evidence="4" key="1">
    <citation type="journal article" date="2023" name="Front. Mar. Sci.">
        <title>A new Merluccius polli reference genome to investigate the effects of global change in West African waters.</title>
        <authorList>
            <person name="Mateo J.L."/>
            <person name="Blanco-Fernandez C."/>
            <person name="Garcia-Vazquez E."/>
            <person name="Machado-Schiaffino G."/>
        </authorList>
    </citation>
    <scope>NUCLEOTIDE SEQUENCE</scope>
    <source>
        <strain evidence="4">C29</strain>
        <tissue evidence="4">Fin</tissue>
    </source>
</reference>
<keyword evidence="5" id="KW-1185">Reference proteome</keyword>
<dbReference type="SMART" id="SM00343">
    <property type="entry name" value="ZnF_C2HC"/>
    <property type="match status" value="1"/>
</dbReference>
<feature type="domain" description="CCHC-type" evidence="3">
    <location>
        <begin position="317"/>
        <end position="332"/>
    </location>
</feature>